<accession>A0ABT5QWC9</accession>
<dbReference type="Proteomes" id="UP001149400">
    <property type="component" value="Unassembled WGS sequence"/>
</dbReference>
<dbReference type="InterPro" id="IPR003680">
    <property type="entry name" value="Flavodoxin_fold"/>
</dbReference>
<keyword evidence="5" id="KW-1185">Reference proteome</keyword>
<keyword evidence="2" id="KW-0560">Oxidoreductase</keyword>
<dbReference type="PANTHER" id="PTHR10204">
    <property type="entry name" value="NAD P H OXIDOREDUCTASE-RELATED"/>
    <property type="match status" value="1"/>
</dbReference>
<comment type="similarity">
    <text evidence="1">Belongs to the NAD(P)H dehydrogenase (quinone) family.</text>
</comment>
<comment type="caution">
    <text evidence="4">The sequence shown here is derived from an EMBL/GenBank/DDBJ whole genome shotgun (WGS) entry which is preliminary data.</text>
</comment>
<proteinExistence type="inferred from homology"/>
<evidence type="ECO:0000313" key="5">
    <source>
        <dbReference type="Proteomes" id="UP001149400"/>
    </source>
</evidence>
<dbReference type="Pfam" id="PF02525">
    <property type="entry name" value="Flavodoxin_2"/>
    <property type="match status" value="1"/>
</dbReference>
<organism evidence="4 5">
    <name type="scientific">Enterovibrio gelatinilyticus</name>
    <dbReference type="NCBI Taxonomy" id="2899819"/>
    <lineage>
        <taxon>Bacteria</taxon>
        <taxon>Pseudomonadati</taxon>
        <taxon>Pseudomonadota</taxon>
        <taxon>Gammaproteobacteria</taxon>
        <taxon>Vibrionales</taxon>
        <taxon>Vibrionaceae</taxon>
        <taxon>Enterovibrio</taxon>
    </lineage>
</organism>
<reference evidence="4" key="1">
    <citation type="submission" date="2021-12" db="EMBL/GenBank/DDBJ databases">
        <title>Enterovibrio ZSDZ35 sp. nov. and Enterovibrio ZSDZ42 sp. nov., isolated from coastal seawater in Qingdao.</title>
        <authorList>
            <person name="Zhang P."/>
        </authorList>
    </citation>
    <scope>NUCLEOTIDE SEQUENCE</scope>
    <source>
        <strain evidence="4">ZSDZ42</strain>
    </source>
</reference>
<dbReference type="PANTHER" id="PTHR10204:SF34">
    <property type="entry name" value="NAD(P)H DEHYDROGENASE [QUINONE] 1 ISOFORM 1"/>
    <property type="match status" value="1"/>
</dbReference>
<protein>
    <submittedName>
        <fullName evidence="4">NAD(P)H-dependent oxidoreductase</fullName>
    </submittedName>
</protein>
<dbReference type="SUPFAM" id="SSF52218">
    <property type="entry name" value="Flavoproteins"/>
    <property type="match status" value="1"/>
</dbReference>
<dbReference type="InterPro" id="IPR029039">
    <property type="entry name" value="Flavoprotein-like_sf"/>
</dbReference>
<evidence type="ECO:0000256" key="2">
    <source>
        <dbReference type="ARBA" id="ARBA00023002"/>
    </source>
</evidence>
<dbReference type="Gene3D" id="3.40.50.360">
    <property type="match status" value="1"/>
</dbReference>
<evidence type="ECO:0000256" key="1">
    <source>
        <dbReference type="ARBA" id="ARBA00006252"/>
    </source>
</evidence>
<evidence type="ECO:0000313" key="4">
    <source>
        <dbReference type="EMBL" id="MDD1792321.1"/>
    </source>
</evidence>
<dbReference type="EMBL" id="JAJUBC010000003">
    <property type="protein sequence ID" value="MDD1792321.1"/>
    <property type="molecule type" value="Genomic_DNA"/>
</dbReference>
<sequence>MKCLVVVSHPVEESLCQYLSAQTVEHLKNKGYDVNVIDLYQRGFEPSLTSAERSSYYASEYDKSRVDDDIALLLEAQCLVLIFPTWWFGFPAILKGWIDRVWAPGYAYDHDKDLGALKPRLHNLKEVKVITTLGSPWWVDTFVMWKPVKRVLKIAILGACVPKCDFKYLSLYESEKVTKAQVELFVEKIKAKF</sequence>
<evidence type="ECO:0000259" key="3">
    <source>
        <dbReference type="Pfam" id="PF02525"/>
    </source>
</evidence>
<dbReference type="InterPro" id="IPR051545">
    <property type="entry name" value="NAD(P)H_dehydrogenase_qn"/>
</dbReference>
<gene>
    <name evidence="4" type="ORF">LRP50_04175</name>
</gene>
<name>A0ABT5QWC9_9GAMM</name>
<dbReference type="RefSeq" id="WP_274163230.1">
    <property type="nucleotide sequence ID" value="NZ_JAJUBC010000003.1"/>
</dbReference>
<feature type="domain" description="Flavodoxin-like fold" evidence="3">
    <location>
        <begin position="1"/>
        <end position="136"/>
    </location>
</feature>